<reference evidence="1" key="1">
    <citation type="submission" date="2020-08" db="EMBL/GenBank/DDBJ databases">
        <title>Multicomponent nature underlies the extraordinary mechanical properties of spider dragline silk.</title>
        <authorList>
            <person name="Kono N."/>
            <person name="Nakamura H."/>
            <person name="Mori M."/>
            <person name="Yoshida Y."/>
            <person name="Ohtoshi R."/>
            <person name="Malay A.D."/>
            <person name="Moran D.A.P."/>
            <person name="Tomita M."/>
            <person name="Numata K."/>
            <person name="Arakawa K."/>
        </authorList>
    </citation>
    <scope>NUCLEOTIDE SEQUENCE</scope>
</reference>
<organism evidence="1 2">
    <name type="scientific">Trichonephila clavipes</name>
    <name type="common">Golden silk orbweaver</name>
    <name type="synonym">Nephila clavipes</name>
    <dbReference type="NCBI Taxonomy" id="2585209"/>
    <lineage>
        <taxon>Eukaryota</taxon>
        <taxon>Metazoa</taxon>
        <taxon>Ecdysozoa</taxon>
        <taxon>Arthropoda</taxon>
        <taxon>Chelicerata</taxon>
        <taxon>Arachnida</taxon>
        <taxon>Araneae</taxon>
        <taxon>Araneomorphae</taxon>
        <taxon>Entelegynae</taxon>
        <taxon>Araneoidea</taxon>
        <taxon>Nephilidae</taxon>
        <taxon>Trichonephila</taxon>
    </lineage>
</organism>
<proteinExistence type="predicted"/>
<gene>
    <name evidence="1" type="ORF">TNCV_244151</name>
</gene>
<dbReference type="Proteomes" id="UP000887159">
    <property type="component" value="Unassembled WGS sequence"/>
</dbReference>
<protein>
    <submittedName>
        <fullName evidence="1">Uncharacterized protein</fullName>
    </submittedName>
</protein>
<dbReference type="AlphaFoldDB" id="A0A8X6V2B5"/>
<evidence type="ECO:0000313" key="1">
    <source>
        <dbReference type="EMBL" id="GFX96628.1"/>
    </source>
</evidence>
<accession>A0A8X6V2B5</accession>
<keyword evidence="2" id="KW-1185">Reference proteome</keyword>
<evidence type="ECO:0000313" key="2">
    <source>
        <dbReference type="Proteomes" id="UP000887159"/>
    </source>
</evidence>
<comment type="caution">
    <text evidence="1">The sequence shown here is derived from an EMBL/GenBank/DDBJ whole genome shotgun (WGS) entry which is preliminary data.</text>
</comment>
<dbReference type="EMBL" id="BMAU01021193">
    <property type="protein sequence ID" value="GFX96628.1"/>
    <property type="molecule type" value="Genomic_DNA"/>
</dbReference>
<name>A0A8X6V2B5_TRICX</name>
<sequence length="130" mass="14952">MSYHLISFKKPSRKNSGLCIWKKRLTACLNSGLLPKRFSARFFLKPEIDKSPQVRDQDCMVDGKGTPNQEFQYGFELLSLSMVSHCQRQRQNARSEKPRLATYLIVVDLYPAVYLCLELSPTVLSFAHSH</sequence>